<dbReference type="GO" id="GO:0016887">
    <property type="term" value="F:ATP hydrolysis activity"/>
    <property type="evidence" value="ECO:0007669"/>
    <property type="project" value="InterPro"/>
</dbReference>
<dbReference type="PANTHER" id="PTHR46743">
    <property type="entry name" value="TEICHOIC ACIDS EXPORT ATP-BINDING PROTEIN TAGH"/>
    <property type="match status" value="1"/>
</dbReference>
<feature type="domain" description="ABC transporter" evidence="1">
    <location>
        <begin position="2"/>
        <end position="221"/>
    </location>
</feature>
<keyword evidence="2" id="KW-0067">ATP-binding</keyword>
<dbReference type="Proteomes" id="UP000633219">
    <property type="component" value="Unassembled WGS sequence"/>
</dbReference>
<dbReference type="Gene3D" id="3.40.50.300">
    <property type="entry name" value="P-loop containing nucleotide triphosphate hydrolases"/>
    <property type="match status" value="1"/>
</dbReference>
<dbReference type="GO" id="GO:0005524">
    <property type="term" value="F:ATP binding"/>
    <property type="evidence" value="ECO:0007669"/>
    <property type="project" value="UniProtKB-KW"/>
</dbReference>
<protein>
    <submittedName>
        <fullName evidence="2">ABC transporter ATP-binding protein</fullName>
    </submittedName>
</protein>
<sequence>MITFENTGKAYRNRKGEISWVLRNINRTFADEVSSGILVPEGQGKTTFINLASGNISPSEGRIFRNGGISWPYTFKGNISNKLTGKQNLRFLTDVYGRNFDEAYEFVQQFSELGRYLDQPMRQYNFEMRSRLSISALFSMGFDRILVDEGMEGGDSAFRRRCVQHLEENRDRVKFLIASSKPEIITKYCQEAGVLNNGKLTFYEDMAEAVSVFNKVNRIFA</sequence>
<dbReference type="InterPro" id="IPR027417">
    <property type="entry name" value="P-loop_NTPase"/>
</dbReference>
<gene>
    <name evidence="2" type="ORF">JJB09_02945</name>
</gene>
<dbReference type="PANTHER" id="PTHR46743:SF2">
    <property type="entry name" value="TEICHOIC ACIDS EXPORT ATP-BINDING PROTEIN TAGH"/>
    <property type="match status" value="1"/>
</dbReference>
<organism evidence="2 3">
    <name type="scientific">Rhizobium setariae</name>
    <dbReference type="NCBI Taxonomy" id="2801340"/>
    <lineage>
        <taxon>Bacteria</taxon>
        <taxon>Pseudomonadati</taxon>
        <taxon>Pseudomonadota</taxon>
        <taxon>Alphaproteobacteria</taxon>
        <taxon>Hyphomicrobiales</taxon>
        <taxon>Rhizobiaceae</taxon>
        <taxon>Rhizobium/Agrobacterium group</taxon>
        <taxon>Rhizobium</taxon>
    </lineage>
</organism>
<accession>A0A936YIR7</accession>
<evidence type="ECO:0000313" key="2">
    <source>
        <dbReference type="EMBL" id="MBL0370975.1"/>
    </source>
</evidence>
<name>A0A936YIR7_9HYPH</name>
<dbReference type="AlphaFoldDB" id="A0A936YIR7"/>
<reference evidence="2" key="1">
    <citation type="submission" date="2021-01" db="EMBL/GenBank/DDBJ databases">
        <title>Rhizobium sp. strain KVB221 16S ribosomal RNA gene Genome sequencing and assembly.</title>
        <authorList>
            <person name="Kang M."/>
        </authorList>
    </citation>
    <scope>NUCLEOTIDE SEQUENCE</scope>
    <source>
        <strain evidence="2">KVB221</strain>
    </source>
</reference>
<dbReference type="SUPFAM" id="SSF52540">
    <property type="entry name" value="P-loop containing nucleoside triphosphate hydrolases"/>
    <property type="match status" value="1"/>
</dbReference>
<proteinExistence type="predicted"/>
<dbReference type="InterPro" id="IPR050683">
    <property type="entry name" value="Bact_Polysacc_Export_ATP-bd"/>
</dbReference>
<evidence type="ECO:0000259" key="1">
    <source>
        <dbReference type="PROSITE" id="PS50893"/>
    </source>
</evidence>
<evidence type="ECO:0000313" key="3">
    <source>
        <dbReference type="Proteomes" id="UP000633219"/>
    </source>
</evidence>
<dbReference type="PROSITE" id="PS50893">
    <property type="entry name" value="ABC_TRANSPORTER_2"/>
    <property type="match status" value="1"/>
</dbReference>
<dbReference type="InterPro" id="IPR003439">
    <property type="entry name" value="ABC_transporter-like_ATP-bd"/>
</dbReference>
<keyword evidence="2" id="KW-0547">Nucleotide-binding</keyword>
<dbReference type="EMBL" id="JAEQNC010000002">
    <property type="protein sequence ID" value="MBL0370975.1"/>
    <property type="molecule type" value="Genomic_DNA"/>
</dbReference>
<comment type="caution">
    <text evidence="2">The sequence shown here is derived from an EMBL/GenBank/DDBJ whole genome shotgun (WGS) entry which is preliminary data.</text>
</comment>
<dbReference type="RefSeq" id="WP_201652882.1">
    <property type="nucleotide sequence ID" value="NZ_JAEQNC010000002.1"/>
</dbReference>
<keyword evidence="3" id="KW-1185">Reference proteome</keyword>